<accession>A0AAN0WDN9</accession>
<dbReference type="Proteomes" id="UP000032024">
    <property type="component" value="Chromosome"/>
</dbReference>
<protein>
    <submittedName>
        <fullName evidence="1">Uncharacterized protein</fullName>
    </submittedName>
</protein>
<dbReference type="EMBL" id="CP010525">
    <property type="protein sequence ID" value="AJO24464.1"/>
    <property type="molecule type" value="Genomic_DNA"/>
</dbReference>
<dbReference type="AlphaFoldDB" id="A0AAN0WDN9"/>
<evidence type="ECO:0000313" key="1">
    <source>
        <dbReference type="EMBL" id="AJO24464.1"/>
    </source>
</evidence>
<evidence type="ECO:0000313" key="2">
    <source>
        <dbReference type="Proteomes" id="UP000032024"/>
    </source>
</evidence>
<proteinExistence type="predicted"/>
<gene>
    <name evidence="1" type="ORF">SB48_HM08orf05831</name>
</gene>
<organism evidence="1 2">
    <name type="scientific">Heyndrickxia coagulans</name>
    <name type="common">Weizmannia coagulans</name>
    <dbReference type="NCBI Taxonomy" id="1398"/>
    <lineage>
        <taxon>Bacteria</taxon>
        <taxon>Bacillati</taxon>
        <taxon>Bacillota</taxon>
        <taxon>Bacilli</taxon>
        <taxon>Bacillales</taxon>
        <taxon>Bacillaceae</taxon>
        <taxon>Heyndrickxia</taxon>
    </lineage>
</organism>
<keyword evidence="2" id="KW-1185">Reference proteome</keyword>
<sequence>MEFVQKILFNMHSFQWNVSRGTLRAEQKNRVSADFVESFGFL</sequence>
<name>A0AAN0WDN9_HEYCO</name>
<reference evidence="2" key="1">
    <citation type="submission" date="2015-01" db="EMBL/GenBank/DDBJ databases">
        <title>Comparative genome analysis of Bacillus coagulans HM-08, Clostridium butyricum HM-68, Bacillus subtilis HM-66 and Bacillus paralicheniformis BL-09.</title>
        <authorList>
            <person name="Zhang H."/>
        </authorList>
    </citation>
    <scope>NUCLEOTIDE SEQUENCE [LARGE SCALE GENOMIC DNA]</scope>
    <source>
        <strain evidence="2">HM-08</strain>
    </source>
</reference>